<keyword evidence="5" id="KW-1185">Reference proteome</keyword>
<feature type="transmembrane region" description="Helical" evidence="3">
    <location>
        <begin position="21"/>
        <end position="42"/>
    </location>
</feature>
<evidence type="ECO:0000313" key="4">
    <source>
        <dbReference type="EMBL" id="ORY35864.1"/>
    </source>
</evidence>
<sequence>MFIHNHQLRHHRSVIGLRKRRLLAQAAIVLGILFGGVYYLGWPETHGLTLRQWEKSPVRGDQSDSEPIIPGIIVGSGGTFHGAPDIGTDEPESEPEPEVQVEIEQPSDPDPLGKWGLDLRADRFLGGITPWPPNPPIDQDSPALSSLGHFADNVYKIGHTDFESYRSAMLEFAQIAFPNKIKDQLIDGLDKYLGTEPGWQGGQGKKIQTEDWDKNKRVWQTDKDTKQTDTKEVATWRDGEAKREGWEWELMTDKKADSWVDKILRHERIEQMWHAFPTGILRSDALRYLLLLLEGGIYSDTDTRLLKRPSTWGHGATLWRNGDGWLDEQSRNRIIDGAEDVDAVLGRPSVVVGIEADVGGREDWFDWWPRPIQIVQWTMASAPYHPIALNALLRVLHETGHAVEWAHDHATKIRHLNSLGRYDDAKALAKVKLLDDEKVGGAGGVMAWTGPGVWTDAVLSYLRIKYGMNWTDLKNIRQPIRVGEVVILPVTGFSPGVGNFGSQPPWHRDAMVEHLFRGSWKDN</sequence>
<evidence type="ECO:0000256" key="1">
    <source>
        <dbReference type="ARBA" id="ARBA00009003"/>
    </source>
</evidence>
<dbReference type="SUPFAM" id="SSF53448">
    <property type="entry name" value="Nucleotide-diphospho-sugar transferases"/>
    <property type="match status" value="1"/>
</dbReference>
<feature type="compositionally biased region" description="Acidic residues" evidence="2">
    <location>
        <begin position="87"/>
        <end position="107"/>
    </location>
</feature>
<accession>A0A1Y2BM77</accession>
<dbReference type="FunCoup" id="A0A1Y2BM77">
    <property type="interactions" value="21"/>
</dbReference>
<dbReference type="InParanoid" id="A0A1Y2BM77"/>
<evidence type="ECO:0000313" key="5">
    <source>
        <dbReference type="Proteomes" id="UP000193986"/>
    </source>
</evidence>
<dbReference type="AlphaFoldDB" id="A0A1Y2BM77"/>
<gene>
    <name evidence="4" type="ORF">BCR39DRAFT_563283</name>
</gene>
<dbReference type="Pfam" id="PF04488">
    <property type="entry name" value="Gly_transf_sug"/>
    <property type="match status" value="1"/>
</dbReference>
<dbReference type="PANTHER" id="PTHR31834">
    <property type="entry name" value="INITIATION-SPECIFIC ALPHA-1,6-MANNOSYLTRANSFERASE"/>
    <property type="match status" value="1"/>
</dbReference>
<evidence type="ECO:0008006" key="6">
    <source>
        <dbReference type="Google" id="ProtNLM"/>
    </source>
</evidence>
<organism evidence="4 5">
    <name type="scientific">Naematelia encephala</name>
    <dbReference type="NCBI Taxonomy" id="71784"/>
    <lineage>
        <taxon>Eukaryota</taxon>
        <taxon>Fungi</taxon>
        <taxon>Dikarya</taxon>
        <taxon>Basidiomycota</taxon>
        <taxon>Agaricomycotina</taxon>
        <taxon>Tremellomycetes</taxon>
        <taxon>Tremellales</taxon>
        <taxon>Naemateliaceae</taxon>
        <taxon>Naematelia</taxon>
    </lineage>
</organism>
<name>A0A1Y2BM77_9TREE</name>
<reference evidence="4 5" key="1">
    <citation type="submission" date="2016-07" db="EMBL/GenBank/DDBJ databases">
        <title>Pervasive Adenine N6-methylation of Active Genes in Fungi.</title>
        <authorList>
            <consortium name="DOE Joint Genome Institute"/>
            <person name="Mondo S.J."/>
            <person name="Dannebaum R.O."/>
            <person name="Kuo R.C."/>
            <person name="Labutti K."/>
            <person name="Haridas S."/>
            <person name="Kuo A."/>
            <person name="Salamov A."/>
            <person name="Ahrendt S.R."/>
            <person name="Lipzen A."/>
            <person name="Sullivan W."/>
            <person name="Andreopoulos W.B."/>
            <person name="Clum A."/>
            <person name="Lindquist E."/>
            <person name="Daum C."/>
            <person name="Ramamoorthy G.K."/>
            <person name="Gryganskyi A."/>
            <person name="Culley D."/>
            <person name="Magnuson J.K."/>
            <person name="James T.Y."/>
            <person name="O'Malley M.A."/>
            <person name="Stajich J.E."/>
            <person name="Spatafora J.W."/>
            <person name="Visel A."/>
            <person name="Grigoriev I.V."/>
        </authorList>
    </citation>
    <scope>NUCLEOTIDE SEQUENCE [LARGE SCALE GENOMIC DNA]</scope>
    <source>
        <strain evidence="4 5">68-887.2</strain>
    </source>
</reference>
<keyword evidence="3" id="KW-0812">Transmembrane</keyword>
<evidence type="ECO:0000256" key="3">
    <source>
        <dbReference type="SAM" id="Phobius"/>
    </source>
</evidence>
<proteinExistence type="inferred from homology"/>
<dbReference type="Gene3D" id="3.90.550.20">
    <property type="match status" value="1"/>
</dbReference>
<feature type="region of interest" description="Disordered" evidence="2">
    <location>
        <begin position="78"/>
        <end position="112"/>
    </location>
</feature>
<dbReference type="GO" id="GO:0006487">
    <property type="term" value="P:protein N-linked glycosylation"/>
    <property type="evidence" value="ECO:0007669"/>
    <property type="project" value="TreeGrafter"/>
</dbReference>
<dbReference type="EMBL" id="MCFC01000001">
    <property type="protein sequence ID" value="ORY35864.1"/>
    <property type="molecule type" value="Genomic_DNA"/>
</dbReference>
<keyword evidence="3" id="KW-0472">Membrane</keyword>
<dbReference type="InterPro" id="IPR007577">
    <property type="entry name" value="GlycoTrfase_DXD_sugar-bd_CS"/>
</dbReference>
<keyword evidence="3" id="KW-1133">Transmembrane helix</keyword>
<dbReference type="InterPro" id="IPR029044">
    <property type="entry name" value="Nucleotide-diphossugar_trans"/>
</dbReference>
<evidence type="ECO:0000256" key="2">
    <source>
        <dbReference type="SAM" id="MobiDB-lite"/>
    </source>
</evidence>
<comment type="caution">
    <text evidence="4">The sequence shown here is derived from an EMBL/GenBank/DDBJ whole genome shotgun (WGS) entry which is preliminary data.</text>
</comment>
<dbReference type="InterPro" id="IPR039367">
    <property type="entry name" value="Och1-like"/>
</dbReference>
<dbReference type="GO" id="GO:0000136">
    <property type="term" value="C:mannan polymerase complex"/>
    <property type="evidence" value="ECO:0007669"/>
    <property type="project" value="TreeGrafter"/>
</dbReference>
<comment type="similarity">
    <text evidence="1">Belongs to the glycosyltransferase 32 family.</text>
</comment>
<dbReference type="Proteomes" id="UP000193986">
    <property type="component" value="Unassembled WGS sequence"/>
</dbReference>
<dbReference type="GO" id="GO:0000009">
    <property type="term" value="F:alpha-1,6-mannosyltransferase activity"/>
    <property type="evidence" value="ECO:0007669"/>
    <property type="project" value="InterPro"/>
</dbReference>
<dbReference type="OrthoDB" id="409543at2759"/>
<dbReference type="STRING" id="71784.A0A1Y2BM77"/>
<protein>
    <recommendedName>
        <fullName evidence="6">Nucleotide-diphospho-sugar transferase</fullName>
    </recommendedName>
</protein>
<dbReference type="PANTHER" id="PTHR31834:SF1">
    <property type="entry name" value="INITIATION-SPECIFIC ALPHA-1,6-MANNOSYLTRANSFERASE"/>
    <property type="match status" value="1"/>
</dbReference>